<sequence length="165" mass="17613">MTSTTSTAAAADAFILSYARAVHLSAHTTDTSIIASAIGAHYGPRTSVYTPGRMPVDSSSSPVAGIATHLARFERSGLGCDVRLAAHRVEVAEGGERGVGGRGGKGGWEWENVYGYRRKGAEGEGEEKRIGGEEGWAKPEGYWELIVCDNEILGLLERMPNFTEL</sequence>
<dbReference type="EMBL" id="JAGTJR010000008">
    <property type="protein sequence ID" value="KAH7056045.1"/>
    <property type="molecule type" value="Genomic_DNA"/>
</dbReference>
<comment type="caution">
    <text evidence="1">The sequence shown here is derived from an EMBL/GenBank/DDBJ whole genome shotgun (WGS) entry which is preliminary data.</text>
</comment>
<keyword evidence="2" id="KW-1185">Reference proteome</keyword>
<dbReference type="Proteomes" id="UP000774617">
    <property type="component" value="Unassembled WGS sequence"/>
</dbReference>
<reference evidence="1 2" key="1">
    <citation type="journal article" date="2021" name="Nat. Commun.">
        <title>Genetic determinants of endophytism in the Arabidopsis root mycobiome.</title>
        <authorList>
            <person name="Mesny F."/>
            <person name="Miyauchi S."/>
            <person name="Thiergart T."/>
            <person name="Pickel B."/>
            <person name="Atanasova L."/>
            <person name="Karlsson M."/>
            <person name="Huettel B."/>
            <person name="Barry K.W."/>
            <person name="Haridas S."/>
            <person name="Chen C."/>
            <person name="Bauer D."/>
            <person name="Andreopoulos W."/>
            <person name="Pangilinan J."/>
            <person name="LaButti K."/>
            <person name="Riley R."/>
            <person name="Lipzen A."/>
            <person name="Clum A."/>
            <person name="Drula E."/>
            <person name="Henrissat B."/>
            <person name="Kohler A."/>
            <person name="Grigoriev I.V."/>
            <person name="Martin F.M."/>
            <person name="Hacquard S."/>
        </authorList>
    </citation>
    <scope>NUCLEOTIDE SEQUENCE [LARGE SCALE GENOMIC DNA]</scope>
    <source>
        <strain evidence="1 2">MPI-SDFR-AT-0080</strain>
    </source>
</reference>
<organism evidence="1 2">
    <name type="scientific">Macrophomina phaseolina</name>
    <dbReference type="NCBI Taxonomy" id="35725"/>
    <lineage>
        <taxon>Eukaryota</taxon>
        <taxon>Fungi</taxon>
        <taxon>Dikarya</taxon>
        <taxon>Ascomycota</taxon>
        <taxon>Pezizomycotina</taxon>
        <taxon>Dothideomycetes</taxon>
        <taxon>Dothideomycetes incertae sedis</taxon>
        <taxon>Botryosphaeriales</taxon>
        <taxon>Botryosphaeriaceae</taxon>
        <taxon>Macrophomina</taxon>
    </lineage>
</organism>
<proteinExistence type="predicted"/>
<accession>A0ABQ8GHY2</accession>
<protein>
    <submittedName>
        <fullName evidence="1">Uncharacterized protein</fullName>
    </submittedName>
</protein>
<evidence type="ECO:0000313" key="1">
    <source>
        <dbReference type="EMBL" id="KAH7056045.1"/>
    </source>
</evidence>
<name>A0ABQ8GHY2_9PEZI</name>
<gene>
    <name evidence="1" type="ORF">B0J12DRAFT_776946</name>
</gene>
<evidence type="ECO:0000313" key="2">
    <source>
        <dbReference type="Proteomes" id="UP000774617"/>
    </source>
</evidence>